<gene>
    <name evidence="3" type="ORF">E5676_scaffold84664G00250</name>
</gene>
<evidence type="ECO:0000313" key="3">
    <source>
        <dbReference type="EMBL" id="TYK30613.1"/>
    </source>
</evidence>
<proteinExistence type="predicted"/>
<dbReference type="GO" id="GO:0016301">
    <property type="term" value="F:kinase activity"/>
    <property type="evidence" value="ECO:0007669"/>
    <property type="project" value="UniProtKB-KW"/>
</dbReference>
<protein>
    <submittedName>
        <fullName evidence="3">Cysteine-rich RLK (Receptor-like protein kinase) 8</fullName>
    </submittedName>
</protein>
<evidence type="ECO:0000259" key="2">
    <source>
        <dbReference type="Pfam" id="PF07727"/>
    </source>
</evidence>
<reference evidence="3 4" key="1">
    <citation type="submission" date="2019-08" db="EMBL/GenBank/DDBJ databases">
        <title>Draft genome sequences of two oriental melons (Cucumis melo L. var makuwa).</title>
        <authorList>
            <person name="Kwon S.-Y."/>
        </authorList>
    </citation>
    <scope>NUCLEOTIDE SEQUENCE [LARGE SCALE GENOMIC DNA]</scope>
    <source>
        <strain evidence="4">cv. Chang Bougi</strain>
        <tissue evidence="3">Leaf</tissue>
    </source>
</reference>
<feature type="region of interest" description="Disordered" evidence="1">
    <location>
        <begin position="1"/>
        <end position="31"/>
    </location>
</feature>
<feature type="compositionally biased region" description="Low complexity" evidence="1">
    <location>
        <begin position="7"/>
        <end position="25"/>
    </location>
</feature>
<comment type="caution">
    <text evidence="3">The sequence shown here is derived from an EMBL/GenBank/DDBJ whole genome shotgun (WGS) entry which is preliminary data.</text>
</comment>
<sequence>MSLFYAPSPIQPSHPSGQPHPHAQHLLSGYGQPPQNLSVHEPLSIDPLQQPYFYAIPENIDKQGNVDTEVILDGKGSNDEMRVLDPTLSTLLLTMFLMRTYLLNCPEWKTVVMEEIKALEKNKNWEIFDLRKGHKIVGCKWMFTLKYKVDGTIDRHKVRLAVKRFTQTYEIDYSETFSPVAKLSTIRVLLSIAVNKDWPLYQLDVKNAFLNGGLKEEVYICLPPRFEAKFNIQVYKLRMWPDLKKASPCLRENTPFVCKPRQVCWDVILLTLLLNSTMRKKQSVVFKSSVEVKYQVMSLGIREELWLQKVLSDLHQECETPLKLLCDNKAATSIANPVQHDRTKHVEIDRHFIKERFDSENICILYPFEPTGC</sequence>
<dbReference type="Proteomes" id="UP000321947">
    <property type="component" value="Unassembled WGS sequence"/>
</dbReference>
<dbReference type="Pfam" id="PF07727">
    <property type="entry name" value="RVT_2"/>
    <property type="match status" value="1"/>
</dbReference>
<dbReference type="EMBL" id="SSTD01000331">
    <property type="protein sequence ID" value="TYK30613.1"/>
    <property type="molecule type" value="Genomic_DNA"/>
</dbReference>
<evidence type="ECO:0000313" key="4">
    <source>
        <dbReference type="Proteomes" id="UP000321947"/>
    </source>
</evidence>
<name>A0A5D3E3B5_CUCMM</name>
<accession>A0A5D3E3B5</accession>
<dbReference type="PANTHER" id="PTHR11439">
    <property type="entry name" value="GAG-POL-RELATED RETROTRANSPOSON"/>
    <property type="match status" value="1"/>
</dbReference>
<feature type="domain" description="Reverse transcriptase Ty1/copia-type" evidence="2">
    <location>
        <begin position="122"/>
        <end position="237"/>
    </location>
</feature>
<evidence type="ECO:0000256" key="1">
    <source>
        <dbReference type="SAM" id="MobiDB-lite"/>
    </source>
</evidence>
<dbReference type="InterPro" id="IPR013103">
    <property type="entry name" value="RVT_2"/>
</dbReference>
<keyword evidence="3" id="KW-0418">Kinase</keyword>
<keyword evidence="3" id="KW-0675">Receptor</keyword>
<dbReference type="SUPFAM" id="SSF56672">
    <property type="entry name" value="DNA/RNA polymerases"/>
    <property type="match status" value="1"/>
</dbReference>
<dbReference type="PANTHER" id="PTHR11439:SF463">
    <property type="entry name" value="REVERSE TRANSCRIPTASE TY1_COPIA-TYPE DOMAIN-CONTAINING PROTEIN"/>
    <property type="match status" value="1"/>
</dbReference>
<dbReference type="InterPro" id="IPR043502">
    <property type="entry name" value="DNA/RNA_pol_sf"/>
</dbReference>
<dbReference type="AlphaFoldDB" id="A0A5D3E3B5"/>
<dbReference type="CDD" id="cd09272">
    <property type="entry name" value="RNase_HI_RT_Ty1"/>
    <property type="match status" value="1"/>
</dbReference>
<organism evidence="3 4">
    <name type="scientific">Cucumis melo var. makuwa</name>
    <name type="common">Oriental melon</name>
    <dbReference type="NCBI Taxonomy" id="1194695"/>
    <lineage>
        <taxon>Eukaryota</taxon>
        <taxon>Viridiplantae</taxon>
        <taxon>Streptophyta</taxon>
        <taxon>Embryophyta</taxon>
        <taxon>Tracheophyta</taxon>
        <taxon>Spermatophyta</taxon>
        <taxon>Magnoliopsida</taxon>
        <taxon>eudicotyledons</taxon>
        <taxon>Gunneridae</taxon>
        <taxon>Pentapetalae</taxon>
        <taxon>rosids</taxon>
        <taxon>fabids</taxon>
        <taxon>Cucurbitales</taxon>
        <taxon>Cucurbitaceae</taxon>
        <taxon>Benincaseae</taxon>
        <taxon>Cucumis</taxon>
    </lineage>
</organism>
<keyword evidence="3" id="KW-0808">Transferase</keyword>